<reference evidence="2 3" key="1">
    <citation type="submission" date="2014-06" db="EMBL/GenBank/DDBJ databases">
        <authorList>
            <person name="Swart Estienne"/>
        </authorList>
    </citation>
    <scope>NUCLEOTIDE SEQUENCE [LARGE SCALE GENOMIC DNA]</scope>
    <source>
        <strain evidence="2 3">130c</strain>
    </source>
</reference>
<accession>A0A078AA82</accession>
<gene>
    <name evidence="2" type="primary">Contig9609.g10274</name>
    <name evidence="2" type="ORF">STYLEM_6689</name>
</gene>
<feature type="compositionally biased region" description="Polar residues" evidence="1">
    <location>
        <begin position="1"/>
        <end position="12"/>
    </location>
</feature>
<dbReference type="Proteomes" id="UP000039865">
    <property type="component" value="Unassembled WGS sequence"/>
</dbReference>
<name>A0A078AA82_STYLE</name>
<evidence type="ECO:0000313" key="3">
    <source>
        <dbReference type="Proteomes" id="UP000039865"/>
    </source>
</evidence>
<evidence type="ECO:0000256" key="1">
    <source>
        <dbReference type="SAM" id="MobiDB-lite"/>
    </source>
</evidence>
<dbReference type="AlphaFoldDB" id="A0A078AA82"/>
<dbReference type="EMBL" id="CCKQ01006412">
    <property type="protein sequence ID" value="CDW77723.1"/>
    <property type="molecule type" value="Genomic_DNA"/>
</dbReference>
<feature type="region of interest" description="Disordered" evidence="1">
    <location>
        <begin position="1"/>
        <end position="24"/>
    </location>
</feature>
<organism evidence="2 3">
    <name type="scientific">Stylonychia lemnae</name>
    <name type="common">Ciliate</name>
    <dbReference type="NCBI Taxonomy" id="5949"/>
    <lineage>
        <taxon>Eukaryota</taxon>
        <taxon>Sar</taxon>
        <taxon>Alveolata</taxon>
        <taxon>Ciliophora</taxon>
        <taxon>Intramacronucleata</taxon>
        <taxon>Spirotrichea</taxon>
        <taxon>Stichotrichia</taxon>
        <taxon>Sporadotrichida</taxon>
        <taxon>Oxytrichidae</taxon>
        <taxon>Stylonychinae</taxon>
        <taxon>Stylonychia</taxon>
    </lineage>
</organism>
<dbReference type="OrthoDB" id="10676698at2759"/>
<protein>
    <submittedName>
        <fullName evidence="2">Uncharacterized protein</fullName>
    </submittedName>
</protein>
<sequence length="418" mass="47794">MQNQFAASSVQNRKGGGGLSSHTRFQSLQNYPNQNQNPYEQAVRGSFVSINSNGSNQQQQVNTKGLAKSHMMRKMKEMRDLENNEAKLTLLENTLSIVEQNRATLGKVKIMSSLEKNRIALNLISSLKHQEANYNENKQKNIAKNIKYQQDEFNRQFYKKFGQNEDYESNTQNLRSLNAQSSYNPTGNIGGSKLLQSLQDMKNRNSMQKSMQNTSANHAKQMLAESLALQRFQDDMENEQKLQHKDTKHLKRNVSVEILKQKQMSVGDPLTHFGIMTLNNNIPYKKPILKSMPVFVNARGVIQDLEQNHGGLHFLKNSPNKNKVEVGQKEKRVKNLNITNSNFIRKNLRRVHSAKPKKFRSLLHSRNPSSPIASRPLSPKSIQNTLSHSRFSRNFENSGGPLFSNLELKQSIKRTIDY</sequence>
<evidence type="ECO:0000313" key="2">
    <source>
        <dbReference type="EMBL" id="CDW77723.1"/>
    </source>
</evidence>
<proteinExistence type="predicted"/>
<dbReference type="InParanoid" id="A0A078AA82"/>
<feature type="region of interest" description="Disordered" evidence="1">
    <location>
        <begin position="355"/>
        <end position="382"/>
    </location>
</feature>
<keyword evidence="3" id="KW-1185">Reference proteome</keyword>